<reference evidence="10 11" key="1">
    <citation type="submission" date="2023-03" db="EMBL/GenBank/DDBJ databases">
        <title>Complete genome of Arcanobacterium canis strain DSM 25104 isolated in 2010 from a canine otitis externa in Germany.</title>
        <authorList>
            <person name="Borowiak M."/>
            <person name="Kreitlow A."/>
            <person name="Malorny B."/>
            <person name="Laemmler C."/>
            <person name="Prenger-Berninghoff E."/>
            <person name="Ploetz M."/>
            <person name="Abdulmawjood A."/>
        </authorList>
    </citation>
    <scope>NUCLEOTIDE SEQUENCE [LARGE SCALE GENOMIC DNA]</scope>
    <source>
        <strain evidence="10 11">DSM 25104</strain>
    </source>
</reference>
<feature type="transmembrane region" description="Helical" evidence="9">
    <location>
        <begin position="78"/>
        <end position="97"/>
    </location>
</feature>
<feature type="transmembrane region" description="Helical" evidence="9">
    <location>
        <begin position="271"/>
        <end position="296"/>
    </location>
</feature>
<evidence type="ECO:0000256" key="1">
    <source>
        <dbReference type="ARBA" id="ARBA00004651"/>
    </source>
</evidence>
<dbReference type="Proteomes" id="UP001215216">
    <property type="component" value="Chromosome"/>
</dbReference>
<keyword evidence="11" id="KW-1185">Reference proteome</keyword>
<sequence length="444" mass="46425">MRTLLVSGLALFAMFFGAGNLILPTMIGVNAGEAAWTAALGFLITGVALPAASMIAYSAKRSDEPHIGGRIGRHLGPLLILLVFLSCGMLYGIPRVAAVSFEMSVVPVLGAGSNISLAQALFLAGFFAVAFMAALRPSALVTRIGLGLTPVLMLLLIVLIIGAFQTDPVGHAATPEFAAAPVATGVIQGYFTMDAIAAIVFGGVIYSVMEADGRHGVALRRGMAAAAGVAALMLALVYLGLVRVGMVGAGDNGAAVLSNVAKHLFGSNGQFVFGLIVSLACLTTVLGLLGASTQYFHRMIPQVSARAWLVIHVLVAFSLANLGLAKILAVVAPLNQLLYPVAICLVLVALLEMMIRRKLMWAYYLPAWVSVLLAIPQALHSTELDVFSGLGTFLEYFPLGSYQVAWLMPALVALGVGLVVDFLNTPPVLHDDPVDLTDNLSTAM</sequence>
<comment type="similarity">
    <text evidence="2">Belongs to the branched chain amino acid transporter family.</text>
</comment>
<organism evidence="10 11">
    <name type="scientific">Arcanobacterium canis</name>
    <dbReference type="NCBI Taxonomy" id="999183"/>
    <lineage>
        <taxon>Bacteria</taxon>
        <taxon>Bacillati</taxon>
        <taxon>Actinomycetota</taxon>
        <taxon>Actinomycetes</taxon>
        <taxon>Actinomycetales</taxon>
        <taxon>Actinomycetaceae</taxon>
        <taxon>Arcanobacterium</taxon>
    </lineage>
</organism>
<dbReference type="EMBL" id="CP121208">
    <property type="protein sequence ID" value="WFM82989.1"/>
    <property type="molecule type" value="Genomic_DNA"/>
</dbReference>
<dbReference type="InterPro" id="IPR004685">
    <property type="entry name" value="Brnchd-chn_aa_trnsp_Livcs"/>
</dbReference>
<proteinExistence type="inferred from homology"/>
<keyword evidence="5 9" id="KW-0812">Transmembrane</keyword>
<evidence type="ECO:0000256" key="5">
    <source>
        <dbReference type="ARBA" id="ARBA00022692"/>
    </source>
</evidence>
<feature type="transmembrane region" description="Helical" evidence="9">
    <location>
        <begin position="362"/>
        <end position="379"/>
    </location>
</feature>
<keyword evidence="6" id="KW-0029">Amino-acid transport</keyword>
<evidence type="ECO:0000256" key="6">
    <source>
        <dbReference type="ARBA" id="ARBA00022970"/>
    </source>
</evidence>
<evidence type="ECO:0000256" key="4">
    <source>
        <dbReference type="ARBA" id="ARBA00022475"/>
    </source>
</evidence>
<accession>A0ABY8FWU0</accession>
<protein>
    <submittedName>
        <fullName evidence="10">Branched-chain amino acid transport system II carrier protein</fullName>
    </submittedName>
</protein>
<evidence type="ECO:0000256" key="9">
    <source>
        <dbReference type="SAM" id="Phobius"/>
    </source>
</evidence>
<keyword evidence="4" id="KW-1003">Cell membrane</keyword>
<feature type="transmembrane region" description="Helical" evidence="9">
    <location>
        <begin position="337"/>
        <end position="355"/>
    </location>
</feature>
<evidence type="ECO:0000256" key="7">
    <source>
        <dbReference type="ARBA" id="ARBA00022989"/>
    </source>
</evidence>
<dbReference type="PANTHER" id="PTHR30588:SF0">
    <property type="entry name" value="BRANCHED-CHAIN AMINO ACID PERMEASE BRNQ"/>
    <property type="match status" value="1"/>
</dbReference>
<evidence type="ECO:0000313" key="11">
    <source>
        <dbReference type="Proteomes" id="UP001215216"/>
    </source>
</evidence>
<gene>
    <name evidence="10" type="primary">brnQ</name>
    <name evidence="10" type="ORF">P7079_06220</name>
</gene>
<dbReference type="NCBIfam" id="TIGR00796">
    <property type="entry name" value="livcs"/>
    <property type="match status" value="1"/>
</dbReference>
<keyword evidence="8 9" id="KW-0472">Membrane</keyword>
<feature type="transmembrane region" description="Helical" evidence="9">
    <location>
        <begin position="308"/>
        <end position="331"/>
    </location>
</feature>
<dbReference type="RefSeq" id="WP_278012415.1">
    <property type="nucleotide sequence ID" value="NZ_CP121208.1"/>
</dbReference>
<evidence type="ECO:0000256" key="3">
    <source>
        <dbReference type="ARBA" id="ARBA00022448"/>
    </source>
</evidence>
<name>A0ABY8FWU0_9ACTO</name>
<feature type="transmembrane region" description="Helical" evidence="9">
    <location>
        <begin position="147"/>
        <end position="166"/>
    </location>
</feature>
<feature type="transmembrane region" description="Helical" evidence="9">
    <location>
        <begin position="186"/>
        <end position="209"/>
    </location>
</feature>
<feature type="transmembrane region" description="Helical" evidence="9">
    <location>
        <begin position="117"/>
        <end position="135"/>
    </location>
</feature>
<feature type="transmembrane region" description="Helical" evidence="9">
    <location>
        <begin position="221"/>
        <end position="241"/>
    </location>
</feature>
<keyword evidence="7 9" id="KW-1133">Transmembrane helix</keyword>
<dbReference type="PANTHER" id="PTHR30588">
    <property type="entry name" value="BRANCHED-CHAIN AMINO ACID TRANSPORT SYSTEM 2 CARRIER PROTEIN"/>
    <property type="match status" value="1"/>
</dbReference>
<keyword evidence="3" id="KW-0813">Transport</keyword>
<evidence type="ECO:0000256" key="2">
    <source>
        <dbReference type="ARBA" id="ARBA00008540"/>
    </source>
</evidence>
<feature type="transmembrane region" description="Helical" evidence="9">
    <location>
        <begin position="34"/>
        <end position="57"/>
    </location>
</feature>
<evidence type="ECO:0000313" key="10">
    <source>
        <dbReference type="EMBL" id="WFM82989.1"/>
    </source>
</evidence>
<dbReference type="Pfam" id="PF05525">
    <property type="entry name" value="Branch_AA_trans"/>
    <property type="match status" value="1"/>
</dbReference>
<comment type="subcellular location">
    <subcellularLocation>
        <location evidence="1">Cell membrane</location>
        <topology evidence="1">Multi-pass membrane protein</topology>
    </subcellularLocation>
</comment>
<feature type="transmembrane region" description="Helical" evidence="9">
    <location>
        <begin position="399"/>
        <end position="420"/>
    </location>
</feature>
<evidence type="ECO:0000256" key="8">
    <source>
        <dbReference type="ARBA" id="ARBA00023136"/>
    </source>
</evidence>